<gene>
    <name evidence="16" type="ORF">DFR46_2131</name>
</gene>
<dbReference type="GO" id="GO:0006782">
    <property type="term" value="P:protoporphyrinogen IX biosynthetic process"/>
    <property type="evidence" value="ECO:0007669"/>
    <property type="project" value="UniProtKB-UniRule"/>
</dbReference>
<evidence type="ECO:0000256" key="14">
    <source>
        <dbReference type="HAMAP-Rule" id="MF_02239"/>
    </source>
</evidence>
<evidence type="ECO:0000256" key="7">
    <source>
        <dbReference type="ARBA" id="ARBA00022692"/>
    </source>
</evidence>
<keyword evidence="6 14" id="KW-0349">Heme</keyword>
<feature type="transmembrane region" description="Helical" evidence="14">
    <location>
        <begin position="86"/>
        <end position="105"/>
    </location>
</feature>
<keyword evidence="9 14" id="KW-1133">Transmembrane helix</keyword>
<evidence type="ECO:0000256" key="9">
    <source>
        <dbReference type="ARBA" id="ARBA00022989"/>
    </source>
</evidence>
<evidence type="ECO:0000256" key="10">
    <source>
        <dbReference type="ARBA" id="ARBA00023002"/>
    </source>
</evidence>
<dbReference type="EMBL" id="QRDP01000004">
    <property type="protein sequence ID" value="RED17096.1"/>
    <property type="molecule type" value="Genomic_DNA"/>
</dbReference>
<accession>A0A3D9FJ29</accession>
<dbReference type="PIRSF" id="PIRSF004638">
    <property type="entry name" value="UCP004638"/>
    <property type="match status" value="1"/>
</dbReference>
<organism evidence="16 17">
    <name type="scientific">Parasphingopyxis lamellibrachiae</name>
    <dbReference type="NCBI Taxonomy" id="680125"/>
    <lineage>
        <taxon>Bacteria</taxon>
        <taxon>Pseudomonadati</taxon>
        <taxon>Pseudomonadota</taxon>
        <taxon>Alphaproteobacteria</taxon>
        <taxon>Sphingomonadales</taxon>
        <taxon>Sphingomonadaceae</taxon>
        <taxon>Parasphingopyxis</taxon>
    </lineage>
</organism>
<evidence type="ECO:0000256" key="8">
    <source>
        <dbReference type="ARBA" id="ARBA00022723"/>
    </source>
</evidence>
<dbReference type="GO" id="GO:0046872">
    <property type="term" value="F:metal ion binding"/>
    <property type="evidence" value="ECO:0007669"/>
    <property type="project" value="UniProtKB-UniRule"/>
</dbReference>
<keyword evidence="5 14" id="KW-1003">Cell membrane</keyword>
<keyword evidence="8 14" id="KW-0479">Metal-binding</keyword>
<evidence type="ECO:0000256" key="4">
    <source>
        <dbReference type="ARBA" id="ARBA00017504"/>
    </source>
</evidence>
<evidence type="ECO:0000256" key="2">
    <source>
        <dbReference type="ARBA" id="ARBA00005073"/>
    </source>
</evidence>
<comment type="catalytic activity">
    <reaction evidence="13 14 15">
        <text>protoporphyrinogen IX + 3 A = protoporphyrin IX + 3 AH2</text>
        <dbReference type="Rhea" id="RHEA:62000"/>
        <dbReference type="ChEBI" id="CHEBI:13193"/>
        <dbReference type="ChEBI" id="CHEBI:17499"/>
        <dbReference type="ChEBI" id="CHEBI:57306"/>
        <dbReference type="ChEBI" id="CHEBI:57307"/>
    </reaction>
</comment>
<dbReference type="PANTHER" id="PTHR40255">
    <property type="entry name" value="UPF0093 MEMBRANE PROTEIN SLR1790"/>
    <property type="match status" value="1"/>
</dbReference>
<name>A0A3D9FJ29_9SPHN</name>
<feature type="transmembrane region" description="Helical" evidence="14">
    <location>
        <begin position="126"/>
        <end position="147"/>
    </location>
</feature>
<dbReference type="HAMAP" id="MF_02239">
    <property type="entry name" value="HemJ"/>
    <property type="match status" value="1"/>
</dbReference>
<dbReference type="AlphaFoldDB" id="A0A3D9FJ29"/>
<evidence type="ECO:0000256" key="15">
    <source>
        <dbReference type="PIRNR" id="PIRNR004638"/>
    </source>
</evidence>
<comment type="pathway">
    <text evidence="2 14 15">Porphyrin-containing compound metabolism; protoporphyrin-IX biosynthesis; protoporphyrin-IX from protoporphyrinogen-IX: step 1/1.</text>
</comment>
<evidence type="ECO:0000256" key="13">
    <source>
        <dbReference type="ARBA" id="ARBA00048390"/>
    </source>
</evidence>
<keyword evidence="11 14" id="KW-0408">Iron</keyword>
<dbReference type="InterPro" id="IPR005265">
    <property type="entry name" value="HemJ-like"/>
</dbReference>
<comment type="similarity">
    <text evidence="3 14 15">Belongs to the HemJ family.</text>
</comment>
<reference evidence="16 17" key="1">
    <citation type="submission" date="2018-07" db="EMBL/GenBank/DDBJ databases">
        <title>Genomic Encyclopedia of Type Strains, Phase IV (KMG-IV): sequencing the most valuable type-strain genomes for metagenomic binning, comparative biology and taxonomic classification.</title>
        <authorList>
            <person name="Goeker M."/>
        </authorList>
    </citation>
    <scope>NUCLEOTIDE SEQUENCE [LARGE SCALE GENOMIC DNA]</scope>
    <source>
        <strain evidence="16 17">DSM 26725</strain>
    </source>
</reference>
<evidence type="ECO:0000256" key="12">
    <source>
        <dbReference type="ARBA" id="ARBA00023136"/>
    </source>
</evidence>
<dbReference type="Pfam" id="PF03653">
    <property type="entry name" value="UPF0093"/>
    <property type="match status" value="1"/>
</dbReference>
<feature type="binding site" description="axial binding residue" evidence="14">
    <location>
        <position position="16"/>
    </location>
    <ligand>
        <name>heme</name>
        <dbReference type="ChEBI" id="CHEBI:30413"/>
    </ligand>
    <ligandPart>
        <name>Fe</name>
        <dbReference type="ChEBI" id="CHEBI:18248"/>
    </ligandPart>
</feature>
<keyword evidence="12 14" id="KW-0472">Membrane</keyword>
<feature type="binding site" description="axial binding residue" evidence="14">
    <location>
        <position position="91"/>
    </location>
    <ligand>
        <name>heme</name>
        <dbReference type="ChEBI" id="CHEBI:30413"/>
    </ligand>
    <ligandPart>
        <name>Fe</name>
        <dbReference type="ChEBI" id="CHEBI:18248"/>
    </ligandPart>
</feature>
<protein>
    <recommendedName>
        <fullName evidence="4 14">Protoporphyrinogen IX oxidase</fullName>
        <shortName evidence="14">PPO</shortName>
        <ecNumber evidence="14 15">1.3.99.-</ecNumber>
    </recommendedName>
</protein>
<feature type="transmembrane region" description="Helical" evidence="14">
    <location>
        <begin position="57"/>
        <end position="80"/>
    </location>
</feature>
<dbReference type="GO" id="GO:0070818">
    <property type="term" value="F:protoporphyrinogen oxidase activity"/>
    <property type="evidence" value="ECO:0007669"/>
    <property type="project" value="UniProtKB-UniRule"/>
</dbReference>
<evidence type="ECO:0000313" key="16">
    <source>
        <dbReference type="EMBL" id="RED17096.1"/>
    </source>
</evidence>
<comment type="cofactor">
    <cofactor evidence="14 15">
        <name>heme b</name>
        <dbReference type="ChEBI" id="CHEBI:60344"/>
    </cofactor>
    <text evidence="14 15">Binds 1 heme b (iron(II)-protoporphyrin IX) group per subunit.</text>
</comment>
<keyword evidence="10 14" id="KW-0560">Oxidoreductase</keyword>
<evidence type="ECO:0000256" key="3">
    <source>
        <dbReference type="ARBA" id="ARBA00006501"/>
    </source>
</evidence>
<comment type="subcellular location">
    <subcellularLocation>
        <location evidence="1 14">Cell membrane</location>
        <topology evidence="1 14">Multi-pass membrane protein</topology>
    </subcellularLocation>
</comment>
<dbReference type="OrthoDB" id="9800824at2"/>
<evidence type="ECO:0000256" key="1">
    <source>
        <dbReference type="ARBA" id="ARBA00004651"/>
    </source>
</evidence>
<sequence length="148" mass="16999">MIEILTLAYPWIKAAHIIFVIFWMAGLFMLPRFFVYHQEAAEGSPEATAWVEREDKLATIIMNPSMLIVWVLGLTLAYYLNLWAQPWFLVKLLFVTALSGYQGWLMAYRKKLSRGERPLSGKRLRMLNEVPGIAAAVIVILVIVRPFS</sequence>
<keyword evidence="7 14" id="KW-0812">Transmembrane</keyword>
<keyword evidence="17" id="KW-1185">Reference proteome</keyword>
<dbReference type="PANTHER" id="PTHR40255:SF1">
    <property type="entry name" value="PROTOPORPHYRINOGEN IX OXIDASE"/>
    <property type="match status" value="1"/>
</dbReference>
<dbReference type="EC" id="1.3.99.-" evidence="14 15"/>
<evidence type="ECO:0000256" key="5">
    <source>
        <dbReference type="ARBA" id="ARBA00022475"/>
    </source>
</evidence>
<dbReference type="Proteomes" id="UP000256310">
    <property type="component" value="Unassembled WGS sequence"/>
</dbReference>
<proteinExistence type="inferred from homology"/>
<comment type="subunit">
    <text evidence="14">Homodimer.</text>
</comment>
<comment type="function">
    <text evidence="14 15">Catalyzes the oxidation of protoporphyrinogen IX to protoporphyrin IX.</text>
</comment>
<evidence type="ECO:0000256" key="6">
    <source>
        <dbReference type="ARBA" id="ARBA00022617"/>
    </source>
</evidence>
<evidence type="ECO:0000256" key="11">
    <source>
        <dbReference type="ARBA" id="ARBA00023004"/>
    </source>
</evidence>
<comment type="caution">
    <text evidence="16">The sequence shown here is derived from an EMBL/GenBank/DDBJ whole genome shotgun (WGS) entry which is preliminary data.</text>
</comment>
<feature type="transmembrane region" description="Helical" evidence="14">
    <location>
        <begin position="14"/>
        <end position="36"/>
    </location>
</feature>
<dbReference type="UniPathway" id="UPA00251">
    <property type="reaction ID" value="UER00324"/>
</dbReference>
<dbReference type="GO" id="GO:0005886">
    <property type="term" value="C:plasma membrane"/>
    <property type="evidence" value="ECO:0007669"/>
    <property type="project" value="UniProtKB-SubCell"/>
</dbReference>
<evidence type="ECO:0000313" key="17">
    <source>
        <dbReference type="Proteomes" id="UP000256310"/>
    </source>
</evidence>